<sequence>MEHPLKFQISISVDTIFHFSYCSGENRAADHNVPPTSSSSRSPSFSETERRPDPILPFQAEMRDVRERINRVDRTLDSLMAGSASQSEQEELASGELERFISDTLVRFYHARSLEEAYWENERRESARQDAEIASMQARIDALEQQNQRLKRMGRGAGGEL</sequence>
<proteinExistence type="predicted"/>
<organism evidence="3 4">
    <name type="scientific">Acacia crassicarpa</name>
    <name type="common">northern wattle</name>
    <dbReference type="NCBI Taxonomy" id="499986"/>
    <lineage>
        <taxon>Eukaryota</taxon>
        <taxon>Viridiplantae</taxon>
        <taxon>Streptophyta</taxon>
        <taxon>Embryophyta</taxon>
        <taxon>Tracheophyta</taxon>
        <taxon>Spermatophyta</taxon>
        <taxon>Magnoliopsida</taxon>
        <taxon>eudicotyledons</taxon>
        <taxon>Gunneridae</taxon>
        <taxon>Pentapetalae</taxon>
        <taxon>rosids</taxon>
        <taxon>fabids</taxon>
        <taxon>Fabales</taxon>
        <taxon>Fabaceae</taxon>
        <taxon>Caesalpinioideae</taxon>
        <taxon>mimosoid clade</taxon>
        <taxon>Acacieae</taxon>
        <taxon>Acacia</taxon>
    </lineage>
</organism>
<keyword evidence="4" id="KW-1185">Reference proteome</keyword>
<feature type="region of interest" description="Disordered" evidence="2">
    <location>
        <begin position="28"/>
        <end position="60"/>
    </location>
</feature>
<name>A0AAE1J6L0_9FABA</name>
<feature type="coiled-coil region" evidence="1">
    <location>
        <begin position="126"/>
        <end position="153"/>
    </location>
</feature>
<evidence type="ECO:0000256" key="2">
    <source>
        <dbReference type="SAM" id="MobiDB-lite"/>
    </source>
</evidence>
<dbReference type="Proteomes" id="UP001293593">
    <property type="component" value="Unassembled WGS sequence"/>
</dbReference>
<accession>A0AAE1J6L0</accession>
<protein>
    <submittedName>
        <fullName evidence="3">Uncharacterized protein</fullName>
    </submittedName>
</protein>
<gene>
    <name evidence="3" type="ORF">QN277_028861</name>
</gene>
<feature type="compositionally biased region" description="Low complexity" evidence="2">
    <location>
        <begin position="34"/>
        <end position="46"/>
    </location>
</feature>
<comment type="caution">
    <text evidence="3">The sequence shown here is derived from an EMBL/GenBank/DDBJ whole genome shotgun (WGS) entry which is preliminary data.</text>
</comment>
<dbReference type="EMBL" id="JAWXYG010000009">
    <property type="protein sequence ID" value="KAK4263461.1"/>
    <property type="molecule type" value="Genomic_DNA"/>
</dbReference>
<dbReference type="AlphaFoldDB" id="A0AAE1J6L0"/>
<reference evidence="3" key="1">
    <citation type="submission" date="2023-10" db="EMBL/GenBank/DDBJ databases">
        <title>Chromosome-level genome of the transformable northern wattle, Acacia crassicarpa.</title>
        <authorList>
            <person name="Massaro I."/>
            <person name="Sinha N.R."/>
            <person name="Poethig S."/>
            <person name="Leichty A.R."/>
        </authorList>
    </citation>
    <scope>NUCLEOTIDE SEQUENCE</scope>
    <source>
        <strain evidence="3">Acra3RX</strain>
        <tissue evidence="3">Leaf</tissue>
    </source>
</reference>
<evidence type="ECO:0000313" key="3">
    <source>
        <dbReference type="EMBL" id="KAK4263461.1"/>
    </source>
</evidence>
<evidence type="ECO:0000313" key="4">
    <source>
        <dbReference type="Proteomes" id="UP001293593"/>
    </source>
</evidence>
<evidence type="ECO:0000256" key="1">
    <source>
        <dbReference type="SAM" id="Coils"/>
    </source>
</evidence>
<keyword evidence="1" id="KW-0175">Coiled coil</keyword>